<dbReference type="Proteomes" id="UP000264006">
    <property type="component" value="Chromosome"/>
</dbReference>
<protein>
    <recommendedName>
        <fullName evidence="2">Nucleoid-associated protein DVS28_a0611</fullName>
    </recommendedName>
</protein>
<dbReference type="Gene3D" id="3.30.1310.10">
    <property type="entry name" value="Nucleoid-associated protein YbaB-like domain"/>
    <property type="match status" value="1"/>
</dbReference>
<dbReference type="EMBL" id="CP031165">
    <property type="protein sequence ID" value="AXV05313.1"/>
    <property type="molecule type" value="Genomic_DNA"/>
</dbReference>
<keyword evidence="4" id="KW-1185">Reference proteome</keyword>
<dbReference type="InterPro" id="IPR004401">
    <property type="entry name" value="YbaB/EbfC"/>
</dbReference>
<comment type="subcellular location">
    <subcellularLocation>
        <location evidence="2">Cytoplasm</location>
        <location evidence="2">Nucleoid</location>
    </subcellularLocation>
</comment>
<dbReference type="OrthoDB" id="9809370at2"/>
<dbReference type="PIRSF" id="PIRSF004555">
    <property type="entry name" value="UCP004555"/>
    <property type="match status" value="1"/>
</dbReference>
<name>A0A346XSW6_9ACTN</name>
<gene>
    <name evidence="3" type="ORF">DVS28_a0611</name>
</gene>
<proteinExistence type="inferred from homology"/>
<dbReference type="SUPFAM" id="SSF82607">
    <property type="entry name" value="YbaB-like"/>
    <property type="match status" value="1"/>
</dbReference>
<keyword evidence="2" id="KW-0963">Cytoplasm</keyword>
<dbReference type="Pfam" id="PF02575">
    <property type="entry name" value="YbaB_DNA_bd"/>
    <property type="match status" value="1"/>
</dbReference>
<organism evidence="3 4">
    <name type="scientific">Euzebya pacifica</name>
    <dbReference type="NCBI Taxonomy" id="1608957"/>
    <lineage>
        <taxon>Bacteria</taxon>
        <taxon>Bacillati</taxon>
        <taxon>Actinomycetota</taxon>
        <taxon>Nitriliruptoria</taxon>
        <taxon>Euzebyales</taxon>
    </lineage>
</organism>
<evidence type="ECO:0000256" key="2">
    <source>
        <dbReference type="HAMAP-Rule" id="MF_00274"/>
    </source>
</evidence>
<evidence type="ECO:0000313" key="3">
    <source>
        <dbReference type="EMBL" id="AXV05313.1"/>
    </source>
</evidence>
<dbReference type="HAMAP" id="MF_00274">
    <property type="entry name" value="DNA_YbaB_EbfC"/>
    <property type="match status" value="1"/>
</dbReference>
<keyword evidence="1 2" id="KW-0238">DNA-binding</keyword>
<evidence type="ECO:0000313" key="4">
    <source>
        <dbReference type="Proteomes" id="UP000264006"/>
    </source>
</evidence>
<dbReference type="InterPro" id="IPR036894">
    <property type="entry name" value="YbaB-like_sf"/>
</dbReference>
<evidence type="ECO:0000256" key="1">
    <source>
        <dbReference type="ARBA" id="ARBA00023125"/>
    </source>
</evidence>
<dbReference type="PANTHER" id="PTHR33449:SF1">
    <property type="entry name" value="NUCLEOID-ASSOCIATED PROTEIN YBAB"/>
    <property type="match status" value="1"/>
</dbReference>
<reference evidence="3 4" key="1">
    <citation type="submission" date="2018-09" db="EMBL/GenBank/DDBJ databases">
        <title>Complete genome sequence of Euzebya sp. DY32-46 isolated from seawater of Pacific Ocean.</title>
        <authorList>
            <person name="Xu L."/>
            <person name="Wu Y.-H."/>
            <person name="Xu X.-W."/>
        </authorList>
    </citation>
    <scope>NUCLEOTIDE SEQUENCE [LARGE SCALE GENOMIC DNA]</scope>
    <source>
        <strain evidence="3 4">DY32-46</strain>
    </source>
</reference>
<dbReference type="RefSeq" id="WP_108666624.1">
    <property type="nucleotide sequence ID" value="NZ_CAXIBR010000081.1"/>
</dbReference>
<dbReference type="GO" id="GO:0003677">
    <property type="term" value="F:DNA binding"/>
    <property type="evidence" value="ECO:0007669"/>
    <property type="project" value="UniProtKB-UniRule"/>
</dbReference>
<dbReference type="GO" id="GO:0043590">
    <property type="term" value="C:bacterial nucleoid"/>
    <property type="evidence" value="ECO:0007669"/>
    <property type="project" value="UniProtKB-UniRule"/>
</dbReference>
<accession>A0A346XSW6</accession>
<comment type="similarity">
    <text evidence="2">Belongs to the YbaB/EbfC family.</text>
</comment>
<comment type="subunit">
    <text evidence="2">Homodimer.</text>
</comment>
<dbReference type="NCBIfam" id="TIGR00103">
    <property type="entry name" value="DNA_YbaB_EbfC"/>
    <property type="match status" value="1"/>
</dbReference>
<sequence length="104" mass="10635">MGNQQAMMRQAQAMMKKMQKAQEALAAETVTGSAGGGMVEAKVNGAGEFLSITIDPEAVDPADVEMLQDIIVAACNDAVRASKELEGEMMGGIAGGLGLPPGLI</sequence>
<dbReference type="PANTHER" id="PTHR33449">
    <property type="entry name" value="NUCLEOID-ASSOCIATED PROTEIN YBAB"/>
    <property type="match status" value="1"/>
</dbReference>
<dbReference type="AlphaFoldDB" id="A0A346XSW6"/>
<dbReference type="GO" id="GO:0005829">
    <property type="term" value="C:cytosol"/>
    <property type="evidence" value="ECO:0007669"/>
    <property type="project" value="TreeGrafter"/>
</dbReference>
<dbReference type="KEGG" id="euz:DVS28_a0611"/>
<comment type="function">
    <text evidence="2">Binds to DNA and alters its conformation. May be involved in regulation of gene expression, nucleoid organization and DNA protection.</text>
</comment>